<dbReference type="GO" id="GO:0006950">
    <property type="term" value="P:response to stress"/>
    <property type="evidence" value="ECO:0007669"/>
    <property type="project" value="TreeGrafter"/>
</dbReference>
<dbReference type="Pfam" id="PF12802">
    <property type="entry name" value="MarR_2"/>
    <property type="match status" value="1"/>
</dbReference>
<protein>
    <submittedName>
        <fullName evidence="5">DNA-binding MarR family transcriptional regulator</fullName>
    </submittedName>
</protein>
<dbReference type="AlphaFoldDB" id="A0A495VZ96"/>
<dbReference type="PANTHER" id="PTHR33164">
    <property type="entry name" value="TRANSCRIPTIONAL REGULATOR, MARR FAMILY"/>
    <property type="match status" value="1"/>
</dbReference>
<evidence type="ECO:0000256" key="2">
    <source>
        <dbReference type="ARBA" id="ARBA00023125"/>
    </source>
</evidence>
<dbReference type="Gene3D" id="1.10.10.10">
    <property type="entry name" value="Winged helix-like DNA-binding domain superfamily/Winged helix DNA-binding domain"/>
    <property type="match status" value="1"/>
</dbReference>
<evidence type="ECO:0000256" key="3">
    <source>
        <dbReference type="ARBA" id="ARBA00023163"/>
    </source>
</evidence>
<dbReference type="InterPro" id="IPR000835">
    <property type="entry name" value="HTH_MarR-typ"/>
</dbReference>
<organism evidence="5 6">
    <name type="scientific">Saccharothrix australiensis</name>
    <dbReference type="NCBI Taxonomy" id="2072"/>
    <lineage>
        <taxon>Bacteria</taxon>
        <taxon>Bacillati</taxon>
        <taxon>Actinomycetota</taxon>
        <taxon>Actinomycetes</taxon>
        <taxon>Pseudonocardiales</taxon>
        <taxon>Pseudonocardiaceae</taxon>
        <taxon>Saccharothrix</taxon>
    </lineage>
</organism>
<evidence type="ECO:0000259" key="4">
    <source>
        <dbReference type="PROSITE" id="PS50995"/>
    </source>
</evidence>
<dbReference type="PANTHER" id="PTHR33164:SF99">
    <property type="entry name" value="MARR FAMILY REGULATORY PROTEIN"/>
    <property type="match status" value="1"/>
</dbReference>
<dbReference type="InterPro" id="IPR039422">
    <property type="entry name" value="MarR/SlyA-like"/>
</dbReference>
<name>A0A495VZ96_9PSEU</name>
<keyword evidence="6" id="KW-1185">Reference proteome</keyword>
<comment type="caution">
    <text evidence="5">The sequence shown here is derived from an EMBL/GenBank/DDBJ whole genome shotgun (WGS) entry which is preliminary data.</text>
</comment>
<keyword evidence="2 5" id="KW-0238">DNA-binding</keyword>
<evidence type="ECO:0000313" key="6">
    <source>
        <dbReference type="Proteomes" id="UP000282084"/>
    </source>
</evidence>
<dbReference type="RefSeq" id="WP_121006252.1">
    <property type="nucleotide sequence ID" value="NZ_RBXO01000001.1"/>
</dbReference>
<keyword evidence="1" id="KW-0805">Transcription regulation</keyword>
<feature type="domain" description="HTH marR-type" evidence="4">
    <location>
        <begin position="1"/>
        <end position="128"/>
    </location>
</feature>
<dbReference type="GO" id="GO:0003677">
    <property type="term" value="F:DNA binding"/>
    <property type="evidence" value="ECO:0007669"/>
    <property type="project" value="UniProtKB-KW"/>
</dbReference>
<dbReference type="PROSITE" id="PS50995">
    <property type="entry name" value="HTH_MARR_2"/>
    <property type="match status" value="1"/>
</dbReference>
<dbReference type="SUPFAM" id="SSF46785">
    <property type="entry name" value="Winged helix' DNA-binding domain"/>
    <property type="match status" value="1"/>
</dbReference>
<reference evidence="5 6" key="1">
    <citation type="submission" date="2018-10" db="EMBL/GenBank/DDBJ databases">
        <title>Sequencing the genomes of 1000 actinobacteria strains.</title>
        <authorList>
            <person name="Klenk H.-P."/>
        </authorList>
    </citation>
    <scope>NUCLEOTIDE SEQUENCE [LARGE SCALE GENOMIC DNA]</scope>
    <source>
        <strain evidence="5 6">DSM 43800</strain>
    </source>
</reference>
<sequence>MGAPSDVIAAWRELLTTYNGIATHLDQVLQSAHGLNLNEFETLDRLIEPGTEYRPMKDLAQDMYLSQSALSRTVARLEKDGLVERQLCATDRRIVDVSATDLGRERHAEAAATRLAVLVEHLGPGSAR</sequence>
<proteinExistence type="predicted"/>
<dbReference type="OrthoDB" id="8966183at2"/>
<dbReference type="PROSITE" id="PS01117">
    <property type="entry name" value="HTH_MARR_1"/>
    <property type="match status" value="1"/>
</dbReference>
<dbReference type="InterPro" id="IPR036390">
    <property type="entry name" value="WH_DNA-bd_sf"/>
</dbReference>
<dbReference type="InterPro" id="IPR036388">
    <property type="entry name" value="WH-like_DNA-bd_sf"/>
</dbReference>
<dbReference type="SMART" id="SM00347">
    <property type="entry name" value="HTH_MARR"/>
    <property type="match status" value="1"/>
</dbReference>
<evidence type="ECO:0000256" key="1">
    <source>
        <dbReference type="ARBA" id="ARBA00023015"/>
    </source>
</evidence>
<dbReference type="Proteomes" id="UP000282084">
    <property type="component" value="Unassembled WGS sequence"/>
</dbReference>
<dbReference type="InterPro" id="IPR023187">
    <property type="entry name" value="Tscrpt_reg_MarR-type_CS"/>
</dbReference>
<evidence type="ECO:0000313" key="5">
    <source>
        <dbReference type="EMBL" id="RKT54544.1"/>
    </source>
</evidence>
<dbReference type="GO" id="GO:0003700">
    <property type="term" value="F:DNA-binding transcription factor activity"/>
    <property type="evidence" value="ECO:0007669"/>
    <property type="project" value="InterPro"/>
</dbReference>
<accession>A0A495VZ96</accession>
<gene>
    <name evidence="5" type="ORF">C8E97_3188</name>
</gene>
<dbReference type="EMBL" id="RBXO01000001">
    <property type="protein sequence ID" value="RKT54544.1"/>
    <property type="molecule type" value="Genomic_DNA"/>
</dbReference>
<keyword evidence="3" id="KW-0804">Transcription</keyword>